<evidence type="ECO:0000313" key="4">
    <source>
        <dbReference type="Proteomes" id="UP001565220"/>
    </source>
</evidence>
<sequence>MSRIGEKIKSARIQAGISQKKLAKKIGVSEGFINEVEIGKKIANQSIIDRISKILGKDMNDLTMSFDEQVYDVKEKEFSSIPNKKEKVKDIWNEAFGSVLKKVPVYKYRMDKPIGYRQLPLIDNKIEGYAQDKVLYLKVESDDMEGFRIRKGDLAFAHITGEIDDNSIYLVEYKGSREVRQIKKLDSSKVLLISGNNTVRTESMKIKDLKVIVKLDKLEIIL</sequence>
<dbReference type="PANTHER" id="PTHR46558">
    <property type="entry name" value="TRACRIPTIONAL REGULATORY PROTEIN-RELATED-RELATED"/>
    <property type="match status" value="1"/>
</dbReference>
<dbReference type="PANTHER" id="PTHR46558:SF3">
    <property type="entry name" value="TRANSCRIPTIONAL REGULATOR"/>
    <property type="match status" value="1"/>
</dbReference>
<dbReference type="Pfam" id="PF01381">
    <property type="entry name" value="HTH_3"/>
    <property type="match status" value="1"/>
</dbReference>
<comment type="caution">
    <text evidence="3">The sequence shown here is derived from an EMBL/GenBank/DDBJ whole genome shotgun (WGS) entry which is preliminary data.</text>
</comment>
<reference evidence="3 4" key="1">
    <citation type="submission" date="2024-08" db="EMBL/GenBank/DDBJ databases">
        <title>Clostridium lapicellarii sp. nov., and Clostridium renhuaiense sp. nov., two species isolated from the mud in a fermentation cellar used for producing sauce-flavour Chinese liquors.</title>
        <authorList>
            <person name="Yang F."/>
            <person name="Wang H."/>
            <person name="Chen L.Q."/>
            <person name="Zhou N."/>
            <person name="Lu J.J."/>
            <person name="Pu X.X."/>
            <person name="Wan B."/>
            <person name="Wang L."/>
            <person name="Liu S.J."/>
        </authorList>
    </citation>
    <scope>NUCLEOTIDE SEQUENCE [LARGE SCALE GENOMIC DNA]</scope>
    <source>
        <strain evidence="3 4">MT-113</strain>
    </source>
</reference>
<dbReference type="Gene3D" id="2.10.109.10">
    <property type="entry name" value="Umud Fragment, subunit A"/>
    <property type="match status" value="1"/>
</dbReference>
<dbReference type="SMART" id="SM00530">
    <property type="entry name" value="HTH_XRE"/>
    <property type="match status" value="1"/>
</dbReference>
<evidence type="ECO:0000313" key="3">
    <source>
        <dbReference type="EMBL" id="MEY8763212.1"/>
    </source>
</evidence>
<accession>A0ABV4DW52</accession>
<dbReference type="PROSITE" id="PS50943">
    <property type="entry name" value="HTH_CROC1"/>
    <property type="match status" value="1"/>
</dbReference>
<protein>
    <submittedName>
        <fullName evidence="3">S24 family peptidase</fullName>
    </submittedName>
</protein>
<gene>
    <name evidence="3" type="ORF">AB8S09_06080</name>
</gene>
<evidence type="ECO:0000256" key="1">
    <source>
        <dbReference type="ARBA" id="ARBA00023125"/>
    </source>
</evidence>
<dbReference type="RefSeq" id="WP_369868687.1">
    <property type="nucleotide sequence ID" value="NZ_JBGFFE010000006.1"/>
</dbReference>
<dbReference type="CDD" id="cd00093">
    <property type="entry name" value="HTH_XRE"/>
    <property type="match status" value="1"/>
</dbReference>
<dbReference type="SUPFAM" id="SSF47413">
    <property type="entry name" value="lambda repressor-like DNA-binding domains"/>
    <property type="match status" value="1"/>
</dbReference>
<dbReference type="InterPro" id="IPR015927">
    <property type="entry name" value="Peptidase_S24_S26A/B/C"/>
</dbReference>
<dbReference type="Gene3D" id="1.10.260.40">
    <property type="entry name" value="lambda repressor-like DNA-binding domains"/>
    <property type="match status" value="1"/>
</dbReference>
<feature type="domain" description="HTH cro/C1-type" evidence="2">
    <location>
        <begin position="8"/>
        <end position="62"/>
    </location>
</feature>
<dbReference type="InterPro" id="IPR036286">
    <property type="entry name" value="LexA/Signal_pep-like_sf"/>
</dbReference>
<dbReference type="Pfam" id="PF00717">
    <property type="entry name" value="Peptidase_S24"/>
    <property type="match status" value="1"/>
</dbReference>
<evidence type="ECO:0000259" key="2">
    <source>
        <dbReference type="PROSITE" id="PS50943"/>
    </source>
</evidence>
<organism evidence="3 4">
    <name type="scientific">Clostridium lapidicellarium</name>
    <dbReference type="NCBI Taxonomy" id="3240931"/>
    <lineage>
        <taxon>Bacteria</taxon>
        <taxon>Bacillati</taxon>
        <taxon>Bacillota</taxon>
        <taxon>Clostridia</taxon>
        <taxon>Eubacteriales</taxon>
        <taxon>Clostridiaceae</taxon>
        <taxon>Clostridium</taxon>
    </lineage>
</organism>
<keyword evidence="1" id="KW-0238">DNA-binding</keyword>
<keyword evidence="4" id="KW-1185">Reference proteome</keyword>
<name>A0ABV4DW52_9CLOT</name>
<dbReference type="EMBL" id="JBGFFE010000006">
    <property type="protein sequence ID" value="MEY8763212.1"/>
    <property type="molecule type" value="Genomic_DNA"/>
</dbReference>
<dbReference type="InterPro" id="IPR010982">
    <property type="entry name" value="Lambda_DNA-bd_dom_sf"/>
</dbReference>
<dbReference type="Proteomes" id="UP001565220">
    <property type="component" value="Unassembled WGS sequence"/>
</dbReference>
<dbReference type="InterPro" id="IPR001387">
    <property type="entry name" value="Cro/C1-type_HTH"/>
</dbReference>
<dbReference type="SUPFAM" id="SSF51306">
    <property type="entry name" value="LexA/Signal peptidase"/>
    <property type="match status" value="1"/>
</dbReference>
<proteinExistence type="predicted"/>